<dbReference type="EnsemblPlants" id="PGSC0003DMT400085339">
    <property type="protein sequence ID" value="PGSC0003DMT400085339"/>
    <property type="gene ID" value="PGSC0003DMG400034910"/>
</dbReference>
<dbReference type="AlphaFoldDB" id="M1D9A5"/>
<feature type="region of interest" description="Disordered" evidence="1">
    <location>
        <begin position="126"/>
        <end position="197"/>
    </location>
</feature>
<evidence type="ECO:0000313" key="2">
    <source>
        <dbReference type="EnsemblPlants" id="PGSC0003DMT400085339"/>
    </source>
</evidence>
<organism evidence="2 3">
    <name type="scientific">Solanum tuberosum</name>
    <name type="common">Potato</name>
    <dbReference type="NCBI Taxonomy" id="4113"/>
    <lineage>
        <taxon>Eukaryota</taxon>
        <taxon>Viridiplantae</taxon>
        <taxon>Streptophyta</taxon>
        <taxon>Embryophyta</taxon>
        <taxon>Tracheophyta</taxon>
        <taxon>Spermatophyta</taxon>
        <taxon>Magnoliopsida</taxon>
        <taxon>eudicotyledons</taxon>
        <taxon>Gunneridae</taxon>
        <taxon>Pentapetalae</taxon>
        <taxon>asterids</taxon>
        <taxon>lamiids</taxon>
        <taxon>Solanales</taxon>
        <taxon>Solanaceae</taxon>
        <taxon>Solanoideae</taxon>
        <taxon>Solaneae</taxon>
        <taxon>Solanum</taxon>
    </lineage>
</organism>
<reference evidence="3" key="1">
    <citation type="journal article" date="2011" name="Nature">
        <title>Genome sequence and analysis of the tuber crop potato.</title>
        <authorList>
            <consortium name="The Potato Genome Sequencing Consortium"/>
        </authorList>
    </citation>
    <scope>NUCLEOTIDE SEQUENCE [LARGE SCALE GENOMIC DNA]</scope>
    <source>
        <strain evidence="3">cv. DM1-3 516 R44</strain>
    </source>
</reference>
<dbReference type="InParanoid" id="M1D9A5"/>
<evidence type="ECO:0000313" key="3">
    <source>
        <dbReference type="Proteomes" id="UP000011115"/>
    </source>
</evidence>
<reference evidence="2" key="2">
    <citation type="submission" date="2015-06" db="UniProtKB">
        <authorList>
            <consortium name="EnsemblPlants"/>
        </authorList>
    </citation>
    <scope>IDENTIFICATION</scope>
    <source>
        <strain evidence="2">DM1-3 516 R44</strain>
    </source>
</reference>
<dbReference type="PaxDb" id="4113-PGSC0003DMT400085339"/>
<dbReference type="Gramene" id="PGSC0003DMT400085339">
    <property type="protein sequence ID" value="PGSC0003DMT400085339"/>
    <property type="gene ID" value="PGSC0003DMG400034910"/>
</dbReference>
<dbReference type="Proteomes" id="UP000011115">
    <property type="component" value="Unassembled WGS sequence"/>
</dbReference>
<feature type="compositionally biased region" description="Polar residues" evidence="1">
    <location>
        <begin position="126"/>
        <end position="143"/>
    </location>
</feature>
<feature type="compositionally biased region" description="Low complexity" evidence="1">
    <location>
        <begin position="170"/>
        <end position="181"/>
    </location>
</feature>
<protein>
    <submittedName>
        <fullName evidence="2">Uncharacterized protein</fullName>
    </submittedName>
</protein>
<sequence length="197" mass="21395">MQALILFSGVVGLNSRSWVEIRHVRSFGEVGRARWFAESPHLAFNFMLYVLLGSVTFGEKPEVAESTQRLVESLLDSLLSTPLSPFYTVTFGGLTLARRKWSAILRKGPPIADLLRFFSQSLRRTRSSSPKRFSDSPNGSTNMARPKVAGRNMPPRGKAKGITLNDDVATSKGKATKLTTTGGKGKGKGKAPASPEA</sequence>
<keyword evidence="3" id="KW-1185">Reference proteome</keyword>
<evidence type="ECO:0000256" key="1">
    <source>
        <dbReference type="SAM" id="MobiDB-lite"/>
    </source>
</evidence>
<name>M1D9A5_SOLTU</name>
<dbReference type="HOGENOM" id="CLU_1386330_0_0_1"/>
<accession>M1D9A5</accession>
<proteinExistence type="predicted"/>